<feature type="domain" description="Helicase C-terminal" evidence="3">
    <location>
        <begin position="501"/>
        <end position="656"/>
    </location>
</feature>
<dbReference type="EMBL" id="SNXW01000021">
    <property type="protein sequence ID" value="TDP78662.1"/>
    <property type="molecule type" value="Genomic_DNA"/>
</dbReference>
<dbReference type="InterPro" id="IPR000330">
    <property type="entry name" value="SNF2_N"/>
</dbReference>
<dbReference type="Pfam" id="PF00176">
    <property type="entry name" value="SNF2-rel_dom"/>
    <property type="match status" value="1"/>
</dbReference>
<dbReference type="RefSeq" id="WP_083506213.1">
    <property type="nucleotide sequence ID" value="NZ_SNXW01000021.1"/>
</dbReference>
<dbReference type="InterPro" id="IPR027417">
    <property type="entry name" value="P-loop_NTPase"/>
</dbReference>
<comment type="caution">
    <text evidence="4">The sequence shown here is derived from an EMBL/GenBank/DDBJ whole genome shotgun (WGS) entry which is preliminary data.</text>
</comment>
<sequence>MSDLQVAAEPGSAAPPFTPVTPFRPSLVVRAVCDGLRLGFNLQYAEGVNTVMKKAGFAWSRFRRMWVVPVAQAREAMEQVRENAPVDLSFSLDDLRDKGAVAWLNKQPDFFTELLDAQLIPLEDGRFACTFEFDALAAQAMRELGGKFHKYANAWEVARTKQEILQVLERVAGIREEFVFVHEHHMRLEQLVARSKSEVPITVPGAPPPFGGGGAREPGELVGNGFLSAIGTPMAKLQVDDVALRYLAKKCSLRSYQVEGVRFLAERSAALLGDDMGLGKSRQAAVAARLVAGDEIVLVVCPASLCINWQREINAVFPDEQVAFIGEHSLEECAKARWIVANYERLAGLVKATDLPLACMLVDEAHNLKEYQAGRTRNAFLLAERIKRRFLLTGTPILNREVEMHTLLRLSGHPLGELGLKEFRKRYAGSSANRGELADQIRDWMLRRGKDVLTDLGKKIEQVRYVNLAGGLASYERILKDATMQTMPKLMKLREHLEHLKVDFIVESIQALPYDQKALIFVEFTETVDMLVKALADVGIKAVSIIGAHSPKQRMKAVDALQNDRDVQVLIGTSKAAGVGLTLTRANYVFLMSLPWTNALKRQSEDRAYRSGNTSDVFVMIPIIAGTLDEQVMALLNSKEEIEDDVVEALRVAVTA</sequence>
<dbReference type="GO" id="GO:0006281">
    <property type="term" value="P:DNA repair"/>
    <property type="evidence" value="ECO:0007669"/>
    <property type="project" value="TreeGrafter"/>
</dbReference>
<name>A0A4R6QZB8_9BURK</name>
<keyword evidence="4" id="KW-0067">ATP-binding</keyword>
<dbReference type="SUPFAM" id="SSF52540">
    <property type="entry name" value="P-loop containing nucleoside triphosphate hydrolases"/>
    <property type="match status" value="2"/>
</dbReference>
<dbReference type="CDD" id="cd18793">
    <property type="entry name" value="SF2_C_SNF"/>
    <property type="match status" value="1"/>
</dbReference>
<dbReference type="PROSITE" id="PS51192">
    <property type="entry name" value="HELICASE_ATP_BIND_1"/>
    <property type="match status" value="1"/>
</dbReference>
<feature type="domain" description="Helicase ATP-binding" evidence="2">
    <location>
        <begin position="261"/>
        <end position="414"/>
    </location>
</feature>
<protein>
    <submittedName>
        <fullName evidence="4">Helicase-like protein</fullName>
    </submittedName>
</protein>
<evidence type="ECO:0000259" key="2">
    <source>
        <dbReference type="PROSITE" id="PS51192"/>
    </source>
</evidence>
<reference evidence="4 5" key="1">
    <citation type="submission" date="2019-03" db="EMBL/GenBank/DDBJ databases">
        <title>Genomic Encyclopedia of Type Strains, Phase IV (KMG-IV): sequencing the most valuable type-strain genomes for metagenomic binning, comparative biology and taxonomic classification.</title>
        <authorList>
            <person name="Goeker M."/>
        </authorList>
    </citation>
    <scope>NUCLEOTIDE SEQUENCE [LARGE SCALE GENOMIC DNA]</scope>
    <source>
        <strain evidence="4 5">DSM 11901</strain>
    </source>
</reference>
<dbReference type="Proteomes" id="UP000294593">
    <property type="component" value="Unassembled WGS sequence"/>
</dbReference>
<keyword evidence="5" id="KW-1185">Reference proteome</keyword>
<accession>A0A4R6QZB8</accession>
<dbReference type="GO" id="GO:0031297">
    <property type="term" value="P:replication fork processing"/>
    <property type="evidence" value="ECO:0007669"/>
    <property type="project" value="TreeGrafter"/>
</dbReference>
<dbReference type="GO" id="GO:0016787">
    <property type="term" value="F:hydrolase activity"/>
    <property type="evidence" value="ECO:0007669"/>
    <property type="project" value="UniProtKB-KW"/>
</dbReference>
<dbReference type="OrthoDB" id="9814088at2"/>
<proteinExistence type="predicted"/>
<evidence type="ECO:0000313" key="5">
    <source>
        <dbReference type="Proteomes" id="UP000294593"/>
    </source>
</evidence>
<dbReference type="InterPro" id="IPR038718">
    <property type="entry name" value="SNF2-like_sf"/>
</dbReference>
<dbReference type="PROSITE" id="PS51194">
    <property type="entry name" value="HELICASE_CTER"/>
    <property type="match status" value="1"/>
</dbReference>
<dbReference type="PANTHER" id="PTHR45766:SF6">
    <property type="entry name" value="SWI_SNF-RELATED MATRIX-ASSOCIATED ACTIN-DEPENDENT REGULATOR OF CHROMATIN SUBFAMILY A-LIKE PROTEIN 1"/>
    <property type="match status" value="1"/>
</dbReference>
<dbReference type="Pfam" id="PF00271">
    <property type="entry name" value="Helicase_C"/>
    <property type="match status" value="1"/>
</dbReference>
<keyword evidence="4" id="KW-0547">Nucleotide-binding</keyword>
<dbReference type="GO" id="GO:0005524">
    <property type="term" value="F:ATP binding"/>
    <property type="evidence" value="ECO:0007669"/>
    <property type="project" value="InterPro"/>
</dbReference>
<dbReference type="InterPro" id="IPR049730">
    <property type="entry name" value="SNF2/RAD54-like_C"/>
</dbReference>
<dbReference type="GO" id="GO:0004386">
    <property type="term" value="F:helicase activity"/>
    <property type="evidence" value="ECO:0007669"/>
    <property type="project" value="UniProtKB-KW"/>
</dbReference>
<evidence type="ECO:0000313" key="4">
    <source>
        <dbReference type="EMBL" id="TDP78662.1"/>
    </source>
</evidence>
<dbReference type="Gene3D" id="3.40.50.10810">
    <property type="entry name" value="Tandem AAA-ATPase domain"/>
    <property type="match status" value="1"/>
</dbReference>
<dbReference type="PANTHER" id="PTHR45766">
    <property type="entry name" value="DNA ANNEALING HELICASE AND ENDONUCLEASE ZRANB3 FAMILY MEMBER"/>
    <property type="match status" value="1"/>
</dbReference>
<keyword evidence="1" id="KW-0378">Hydrolase</keyword>
<evidence type="ECO:0000256" key="1">
    <source>
        <dbReference type="ARBA" id="ARBA00022801"/>
    </source>
</evidence>
<dbReference type="CDD" id="cd17919">
    <property type="entry name" value="DEXHc_Snf"/>
    <property type="match status" value="1"/>
</dbReference>
<dbReference type="SMART" id="SM00487">
    <property type="entry name" value="DEXDc"/>
    <property type="match status" value="1"/>
</dbReference>
<dbReference type="InterPro" id="IPR014001">
    <property type="entry name" value="Helicase_ATP-bd"/>
</dbReference>
<dbReference type="Gene3D" id="3.40.50.300">
    <property type="entry name" value="P-loop containing nucleotide triphosphate hydrolases"/>
    <property type="match status" value="1"/>
</dbReference>
<organism evidence="4 5">
    <name type="scientific">Aquabacterium commune</name>
    <dbReference type="NCBI Taxonomy" id="70586"/>
    <lineage>
        <taxon>Bacteria</taxon>
        <taxon>Pseudomonadati</taxon>
        <taxon>Pseudomonadota</taxon>
        <taxon>Betaproteobacteria</taxon>
        <taxon>Burkholderiales</taxon>
        <taxon>Aquabacterium</taxon>
    </lineage>
</organism>
<dbReference type="SMART" id="SM00490">
    <property type="entry name" value="HELICc"/>
    <property type="match status" value="1"/>
</dbReference>
<dbReference type="AlphaFoldDB" id="A0A4R6QZB8"/>
<dbReference type="InterPro" id="IPR001650">
    <property type="entry name" value="Helicase_C-like"/>
</dbReference>
<keyword evidence="4" id="KW-0347">Helicase</keyword>
<gene>
    <name evidence="4" type="ORF">EV672_12114</name>
</gene>
<evidence type="ECO:0000259" key="3">
    <source>
        <dbReference type="PROSITE" id="PS51194"/>
    </source>
</evidence>